<protein>
    <submittedName>
        <fullName evidence="4">Uncharacterized protein</fullName>
    </submittedName>
</protein>
<feature type="transmembrane region" description="Helical" evidence="2">
    <location>
        <begin position="443"/>
        <end position="464"/>
    </location>
</feature>
<evidence type="ECO:0000256" key="1">
    <source>
        <dbReference type="SAM" id="MobiDB-lite"/>
    </source>
</evidence>
<feature type="transmembrane region" description="Helical" evidence="2">
    <location>
        <begin position="511"/>
        <end position="531"/>
    </location>
</feature>
<feature type="transmembrane region" description="Helical" evidence="2">
    <location>
        <begin position="484"/>
        <end position="504"/>
    </location>
</feature>
<proteinExistence type="predicted"/>
<feature type="transmembrane region" description="Helical" evidence="2">
    <location>
        <begin position="29"/>
        <end position="50"/>
    </location>
</feature>
<name>A0A917JNK1_9PSEU</name>
<evidence type="ECO:0000313" key="6">
    <source>
        <dbReference type="Proteomes" id="UP001500220"/>
    </source>
</evidence>
<keyword evidence="2" id="KW-1133">Transmembrane helix</keyword>
<dbReference type="RefSeq" id="WP_188986477.1">
    <property type="nucleotide sequence ID" value="NZ_BAAAHC010000011.1"/>
</dbReference>
<evidence type="ECO:0000256" key="2">
    <source>
        <dbReference type="SAM" id="Phobius"/>
    </source>
</evidence>
<gene>
    <name evidence="3" type="ORF">GCM10009545_29810</name>
    <name evidence="4" type="ORF">GCM10011581_14380</name>
</gene>
<dbReference type="Proteomes" id="UP000597989">
    <property type="component" value="Unassembled WGS sequence"/>
</dbReference>
<keyword evidence="2" id="KW-0472">Membrane</keyword>
<accession>A0A917JNK1</accession>
<feature type="transmembrane region" description="Helical" evidence="2">
    <location>
        <begin position="377"/>
        <end position="397"/>
    </location>
</feature>
<keyword evidence="6" id="KW-1185">Reference proteome</keyword>
<dbReference type="EMBL" id="BMMT01000003">
    <property type="protein sequence ID" value="GGI78414.1"/>
    <property type="molecule type" value="Genomic_DNA"/>
</dbReference>
<sequence>MTARPDLGGSSAPATNPQPTPDRPAPLRAAIALTAVGAALVGLGPLAGLVAPGASAAFAAWPLLLPLALAAPALAAAFAKVGHPATAAALLIGPAVLAPGRLVLDLQFLVNAGRAARPELLRVDTLDAYTPSAGTWLLLAGHVASLVGGLLAVRGIQHGEESAGAHRQGLLTLVLCAGFLAAVAVLMAPFASDDPYLLPNPAVDAPLPVLVGSVLLAVGAPTAAGFFAGAGDPDVARGGLLGLAVALAGIVLPPLVAVAVLDQLTLAWGPVLGLVAVVALATLALPAGRNRSVEATGDLSLPTFTRLIALAAVFALIAGTLALVAAAMPQVEMPFGLRDPSPYPARVLWPAGGLLVLVGGLLLLPRVGRWLRPVLPVVWVVVPLAAAGVLDAVFTAMQAAEAEADYGSWAAGAAVLFAALAAAIAAVAGGVERDDVDLTEMAMHRLVLFPSLVALPLGAGAFSVPVVTASDYTAPGVFTAFSTASWGLVIALAAVVGAAVLAPMCRPQRAAALLCGAALVVSVRVLEYPLTAGRFPDANPGPGLWFGLACTAVLLGTALAAARSRRDPELA</sequence>
<comment type="caution">
    <text evidence="4">The sequence shown here is derived from an EMBL/GenBank/DDBJ whole genome shotgun (WGS) entry which is preliminary data.</text>
</comment>
<reference evidence="3" key="4">
    <citation type="submission" date="2023-12" db="EMBL/GenBank/DDBJ databases">
        <authorList>
            <person name="Sun Q."/>
            <person name="Inoue M."/>
        </authorList>
    </citation>
    <scope>NUCLEOTIDE SEQUENCE</scope>
    <source>
        <strain evidence="3">JCM 10664</strain>
    </source>
</reference>
<feature type="transmembrane region" description="Helical" evidence="2">
    <location>
        <begin position="56"/>
        <end position="78"/>
    </location>
</feature>
<feature type="transmembrane region" description="Helical" evidence="2">
    <location>
        <begin position="267"/>
        <end position="286"/>
    </location>
</feature>
<reference evidence="4 5" key="1">
    <citation type="journal article" date="2014" name="Int. J. Syst. Evol. Microbiol.">
        <title>Complete genome sequence of Corynebacterium casei LMG S-19264T (=DSM 44701T), isolated from a smear-ripened cheese.</title>
        <authorList>
            <consortium name="US DOE Joint Genome Institute (JGI-PGF)"/>
            <person name="Walter F."/>
            <person name="Albersmeier A."/>
            <person name="Kalinowski J."/>
            <person name="Ruckert C."/>
        </authorList>
    </citation>
    <scope>NUCLEOTIDE SEQUENCE [LARGE SCALE GENOMIC DNA]</scope>
    <source>
        <strain evidence="4 5">CGMCC 4.7206</strain>
    </source>
</reference>
<dbReference type="AlphaFoldDB" id="A0A917JNK1"/>
<dbReference type="EMBL" id="BAAAHC010000011">
    <property type="protein sequence ID" value="GAA0525550.1"/>
    <property type="molecule type" value="Genomic_DNA"/>
</dbReference>
<feature type="transmembrane region" description="Helical" evidence="2">
    <location>
        <begin position="409"/>
        <end position="431"/>
    </location>
</feature>
<feature type="transmembrane region" description="Helical" evidence="2">
    <location>
        <begin position="307"/>
        <end position="327"/>
    </location>
</feature>
<feature type="transmembrane region" description="Helical" evidence="2">
    <location>
        <begin position="168"/>
        <end position="187"/>
    </location>
</feature>
<dbReference type="Proteomes" id="UP001500220">
    <property type="component" value="Unassembled WGS sequence"/>
</dbReference>
<feature type="transmembrane region" description="Helical" evidence="2">
    <location>
        <begin position="347"/>
        <end position="365"/>
    </location>
</feature>
<feature type="transmembrane region" description="Helical" evidence="2">
    <location>
        <begin position="136"/>
        <end position="156"/>
    </location>
</feature>
<reference evidence="3 6" key="2">
    <citation type="journal article" date="2019" name="Int. J. Syst. Evol. Microbiol.">
        <title>The Global Catalogue of Microorganisms (GCM) 10K type strain sequencing project: providing services to taxonomists for standard genome sequencing and annotation.</title>
        <authorList>
            <consortium name="The Broad Institute Genomics Platform"/>
            <consortium name="The Broad Institute Genome Sequencing Center for Infectious Disease"/>
            <person name="Wu L."/>
            <person name="Ma J."/>
        </authorList>
    </citation>
    <scope>NUCLEOTIDE SEQUENCE [LARGE SCALE GENOMIC DNA]</scope>
    <source>
        <strain evidence="3 6">JCM 10664</strain>
    </source>
</reference>
<evidence type="ECO:0000313" key="3">
    <source>
        <dbReference type="EMBL" id="GAA0525550.1"/>
    </source>
</evidence>
<evidence type="ECO:0000313" key="5">
    <source>
        <dbReference type="Proteomes" id="UP000597989"/>
    </source>
</evidence>
<organism evidence="4 5">
    <name type="scientific">Saccharopolyspora thermophila</name>
    <dbReference type="NCBI Taxonomy" id="89367"/>
    <lineage>
        <taxon>Bacteria</taxon>
        <taxon>Bacillati</taxon>
        <taxon>Actinomycetota</taxon>
        <taxon>Actinomycetes</taxon>
        <taxon>Pseudonocardiales</taxon>
        <taxon>Pseudonocardiaceae</taxon>
        <taxon>Saccharopolyspora</taxon>
    </lineage>
</organism>
<evidence type="ECO:0000313" key="4">
    <source>
        <dbReference type="EMBL" id="GGI78414.1"/>
    </source>
</evidence>
<keyword evidence="2" id="KW-0812">Transmembrane</keyword>
<reference evidence="4" key="3">
    <citation type="submission" date="2020-09" db="EMBL/GenBank/DDBJ databases">
        <authorList>
            <person name="Sun Q."/>
            <person name="Zhou Y."/>
        </authorList>
    </citation>
    <scope>NUCLEOTIDE SEQUENCE</scope>
    <source>
        <strain evidence="4">CGMCC 4.7206</strain>
    </source>
</reference>
<feature type="transmembrane region" description="Helical" evidence="2">
    <location>
        <begin position="543"/>
        <end position="562"/>
    </location>
</feature>
<feature type="region of interest" description="Disordered" evidence="1">
    <location>
        <begin position="1"/>
        <end position="25"/>
    </location>
</feature>
<feature type="transmembrane region" description="Helical" evidence="2">
    <location>
        <begin position="240"/>
        <end position="261"/>
    </location>
</feature>
<feature type="transmembrane region" description="Helical" evidence="2">
    <location>
        <begin position="207"/>
        <end position="228"/>
    </location>
</feature>